<evidence type="ECO:0000313" key="7">
    <source>
        <dbReference type="Proteomes" id="UP000219182"/>
    </source>
</evidence>
<comment type="similarity">
    <text evidence="1">Belongs to the ABC transporter superfamily.</text>
</comment>
<dbReference type="GO" id="GO:0022857">
    <property type="term" value="F:transmembrane transporter activity"/>
    <property type="evidence" value="ECO:0007669"/>
    <property type="project" value="InterPro"/>
</dbReference>
<dbReference type="Gene3D" id="3.40.50.300">
    <property type="entry name" value="P-loop containing nucleotide triphosphate hydrolases"/>
    <property type="match status" value="1"/>
</dbReference>
<dbReference type="GO" id="GO:0005524">
    <property type="term" value="F:ATP binding"/>
    <property type="evidence" value="ECO:0007669"/>
    <property type="project" value="UniProtKB-KW"/>
</dbReference>
<keyword evidence="7" id="KW-1185">Reference proteome</keyword>
<dbReference type="PROSITE" id="PS50893">
    <property type="entry name" value="ABC_TRANSPORTER_2"/>
    <property type="match status" value="1"/>
</dbReference>
<keyword evidence="2" id="KW-0813">Transport</keyword>
<evidence type="ECO:0000259" key="5">
    <source>
        <dbReference type="PROSITE" id="PS50893"/>
    </source>
</evidence>
<organism evidence="6 7">
    <name type="scientific">Mesorhizobium sanjuanii</name>
    <dbReference type="NCBI Taxonomy" id="2037900"/>
    <lineage>
        <taxon>Bacteria</taxon>
        <taxon>Pseudomonadati</taxon>
        <taxon>Pseudomonadota</taxon>
        <taxon>Alphaproteobacteria</taxon>
        <taxon>Hyphomicrobiales</taxon>
        <taxon>Phyllobacteriaceae</taxon>
        <taxon>Mesorhizobium</taxon>
    </lineage>
</organism>
<reference evidence="6 7" key="1">
    <citation type="submission" date="2017-09" db="EMBL/GenBank/DDBJ databases">
        <title>Mesorhizobum sanjuanii sp. nov. isolated from nodules of Lotus tenuis in saline-alkaline lowlands of Flooding Pampa.</title>
        <authorList>
            <person name="Sannazzaro A.I."/>
            <person name="Torres Tejerizo G.A."/>
            <person name="Fontana F."/>
            <person name="Cumpa Velazquez L.M."/>
            <person name="Hansen L."/>
            <person name="Pistorio M."/>
            <person name="Estrella M.J."/>
        </authorList>
    </citation>
    <scope>NUCLEOTIDE SEQUENCE [LARGE SCALE GENOMIC DNA]</scope>
    <source>
        <strain evidence="6 7">BSA136</strain>
    </source>
</reference>
<keyword evidence="3" id="KW-0547">Nucleotide-binding</keyword>
<evidence type="ECO:0000313" key="6">
    <source>
        <dbReference type="EMBL" id="PDQ22645.1"/>
    </source>
</evidence>
<dbReference type="InterPro" id="IPR017871">
    <property type="entry name" value="ABC_transporter-like_CS"/>
</dbReference>
<evidence type="ECO:0000256" key="1">
    <source>
        <dbReference type="ARBA" id="ARBA00005417"/>
    </source>
</evidence>
<dbReference type="InterPro" id="IPR050093">
    <property type="entry name" value="ABC_SmlMolc_Importer"/>
</dbReference>
<dbReference type="SUPFAM" id="SSF52540">
    <property type="entry name" value="P-loop containing nucleoside triphosphate hydrolases"/>
    <property type="match status" value="1"/>
</dbReference>
<dbReference type="GO" id="GO:0015697">
    <property type="term" value="P:quaternary ammonium group transport"/>
    <property type="evidence" value="ECO:0007669"/>
    <property type="project" value="UniProtKB-ARBA"/>
</dbReference>
<dbReference type="InterPro" id="IPR013611">
    <property type="entry name" value="Transp-assoc_OB_typ2"/>
</dbReference>
<dbReference type="InterPro" id="IPR008995">
    <property type="entry name" value="Mo/tungstate-bd_C_term_dom"/>
</dbReference>
<dbReference type="AlphaFoldDB" id="A0A2A6FLN4"/>
<dbReference type="Pfam" id="PF00005">
    <property type="entry name" value="ABC_tran"/>
    <property type="match status" value="1"/>
</dbReference>
<protein>
    <submittedName>
        <fullName evidence="6">Polyamine ABC transporter ATP-binding protein</fullName>
    </submittedName>
</protein>
<name>A0A2A6FLN4_9HYPH</name>
<dbReference type="Proteomes" id="UP000219182">
    <property type="component" value="Unassembled WGS sequence"/>
</dbReference>
<keyword evidence="4 6" id="KW-0067">ATP-binding</keyword>
<evidence type="ECO:0000256" key="4">
    <source>
        <dbReference type="ARBA" id="ARBA00022840"/>
    </source>
</evidence>
<accession>A0A2A6FLN4</accession>
<gene>
    <name evidence="6" type="ORF">CN311_02810</name>
</gene>
<dbReference type="GO" id="GO:0043190">
    <property type="term" value="C:ATP-binding cassette (ABC) transporter complex"/>
    <property type="evidence" value="ECO:0007669"/>
    <property type="project" value="InterPro"/>
</dbReference>
<comment type="caution">
    <text evidence="6">The sequence shown here is derived from an EMBL/GenBank/DDBJ whole genome shotgun (WGS) entry which is preliminary data.</text>
</comment>
<dbReference type="Gene3D" id="2.40.50.100">
    <property type="match status" value="1"/>
</dbReference>
<proteinExistence type="inferred from homology"/>
<evidence type="ECO:0000256" key="3">
    <source>
        <dbReference type="ARBA" id="ARBA00022741"/>
    </source>
</evidence>
<sequence>MLMVIAGFVRPDHGSLRIGDIEAIQLPPHRRNIGMVFQSYALFPHMDVFSNVAFPLSIRGVSKEETRRRVEVALAQVRLSGYSKRRIDQLSGGQRQRVALARAVVFGPKILLMDEPLSALDKRLREEMQIEIRQIHRDLGMTTVYVTHDQREALTMSDRIAVMDGGNIVQIDTPYNLYRAPQTRFVAEFVGESTLLPVSFDGEDVSYAGQRLNLATHLNRAPSDRSMLLIRPEHIRIAREGADERGRHTNCFDGKVQQKLFQGDQLLLKVDLAGGHEILVREPASHAAAGHSLEIGDRVSLFLDREDSILVPGTAR</sequence>
<dbReference type="InterPro" id="IPR003439">
    <property type="entry name" value="ABC_transporter-like_ATP-bd"/>
</dbReference>
<dbReference type="InterPro" id="IPR027417">
    <property type="entry name" value="P-loop_NTPase"/>
</dbReference>
<dbReference type="PANTHER" id="PTHR42781">
    <property type="entry name" value="SPERMIDINE/PUTRESCINE IMPORT ATP-BINDING PROTEIN POTA"/>
    <property type="match status" value="1"/>
</dbReference>
<dbReference type="PANTHER" id="PTHR42781:SF4">
    <property type="entry name" value="SPERMIDINE_PUTRESCINE IMPORT ATP-BINDING PROTEIN POTA"/>
    <property type="match status" value="1"/>
</dbReference>
<dbReference type="GO" id="GO:0016887">
    <property type="term" value="F:ATP hydrolysis activity"/>
    <property type="evidence" value="ECO:0007669"/>
    <property type="project" value="InterPro"/>
</dbReference>
<evidence type="ECO:0000256" key="2">
    <source>
        <dbReference type="ARBA" id="ARBA00022448"/>
    </source>
</evidence>
<dbReference type="PROSITE" id="PS00211">
    <property type="entry name" value="ABC_TRANSPORTER_1"/>
    <property type="match status" value="1"/>
</dbReference>
<feature type="domain" description="ABC transporter" evidence="5">
    <location>
        <begin position="1"/>
        <end position="190"/>
    </location>
</feature>
<dbReference type="EMBL" id="NWQG01000012">
    <property type="protein sequence ID" value="PDQ22645.1"/>
    <property type="molecule type" value="Genomic_DNA"/>
</dbReference>
<dbReference type="FunFam" id="3.40.50.300:FF:000425">
    <property type="entry name" value="Probable ABC transporter, ATP-binding subunit"/>
    <property type="match status" value="1"/>
</dbReference>
<dbReference type="SUPFAM" id="SSF50331">
    <property type="entry name" value="MOP-like"/>
    <property type="match status" value="1"/>
</dbReference>
<dbReference type="Pfam" id="PF08402">
    <property type="entry name" value="TOBE_2"/>
    <property type="match status" value="1"/>
</dbReference>